<keyword evidence="2" id="KW-1185">Reference proteome</keyword>
<evidence type="ECO:0000313" key="2">
    <source>
        <dbReference type="Proteomes" id="UP000593892"/>
    </source>
</evidence>
<dbReference type="AlphaFoldDB" id="A0A7S7NJV1"/>
<evidence type="ECO:0000313" key="1">
    <source>
        <dbReference type="EMBL" id="QOY84963.1"/>
    </source>
</evidence>
<reference evidence="1 2" key="1">
    <citation type="submission" date="2020-10" db="EMBL/GenBank/DDBJ databases">
        <title>Complete genome sequence of Paludibaculum fermentans P105T, a facultatively anaerobic acidobacterium capable of dissimilatory Fe(III) reduction.</title>
        <authorList>
            <person name="Dedysh S.N."/>
            <person name="Beletsky A.V."/>
            <person name="Kulichevskaya I.S."/>
            <person name="Mardanov A.V."/>
            <person name="Ravin N.V."/>
        </authorList>
    </citation>
    <scope>NUCLEOTIDE SEQUENCE [LARGE SCALE GENOMIC DNA]</scope>
    <source>
        <strain evidence="1 2">P105</strain>
    </source>
</reference>
<accession>A0A7S7NJV1</accession>
<proteinExistence type="predicted"/>
<gene>
    <name evidence="1" type="ORF">IRI77_19085</name>
</gene>
<name>A0A7S7NJV1_PALFE</name>
<dbReference type="Proteomes" id="UP000593892">
    <property type="component" value="Chromosome"/>
</dbReference>
<dbReference type="KEGG" id="pfer:IRI77_19085"/>
<dbReference type="RefSeq" id="WP_194446633.1">
    <property type="nucleotide sequence ID" value="NZ_CP063849.1"/>
</dbReference>
<dbReference type="EMBL" id="CP063849">
    <property type="protein sequence ID" value="QOY84963.1"/>
    <property type="molecule type" value="Genomic_DNA"/>
</dbReference>
<organism evidence="1 2">
    <name type="scientific">Paludibaculum fermentans</name>
    <dbReference type="NCBI Taxonomy" id="1473598"/>
    <lineage>
        <taxon>Bacteria</taxon>
        <taxon>Pseudomonadati</taxon>
        <taxon>Acidobacteriota</taxon>
        <taxon>Terriglobia</taxon>
        <taxon>Bryobacterales</taxon>
        <taxon>Bryobacteraceae</taxon>
        <taxon>Paludibaculum</taxon>
    </lineage>
</organism>
<protein>
    <submittedName>
        <fullName evidence="1">Uncharacterized protein</fullName>
    </submittedName>
</protein>
<sequence length="410" mass="44717">MAPEPNVASTHEATADEAFAGILRSPSFAKAPSLRQLLTFLWEHRNCPISEYALATKALGRSSAFDPRLDATVRVVVARLRQRLKEYYEGEGSNCFLRLSIPLGGHQLSVQFKAPEPPPEPVELEPAPVPHRRPYPWMPLALGLSAAVGGLLIGLLIPRSGEARPTLAPFWTAFLKGGKPISVYVPTPVFVSWADSPVRMRDVRINDPRRMLESSEIAALAKRLGPPQLTQSYAVGQDTFAAVKLMQFLEKRGVQVQLAGTASMSTVAPADRNVVLPGAAWNSSGVSAATAGANFQVSVEDSDVIRNLSPRPGEKAEYRTRRISPRHSVRYGTILQRTTSPVTRQLALAGVDTDVLVGFLTTTVNLDELEQAWQQAGRPPDFEALVEAETEGDTEPRTHLLAFRPIPSPR</sequence>